<keyword evidence="4" id="KW-0732">Signal</keyword>
<dbReference type="GO" id="GO:0043190">
    <property type="term" value="C:ATP-binding cassette (ABC) transporter complex"/>
    <property type="evidence" value="ECO:0007669"/>
    <property type="project" value="InterPro"/>
</dbReference>
<dbReference type="CDD" id="cd08493">
    <property type="entry name" value="PBP2_DppA_like"/>
    <property type="match status" value="1"/>
</dbReference>
<dbReference type="GO" id="GO:1904680">
    <property type="term" value="F:peptide transmembrane transporter activity"/>
    <property type="evidence" value="ECO:0007669"/>
    <property type="project" value="TreeGrafter"/>
</dbReference>
<dbReference type="Gene3D" id="3.10.105.10">
    <property type="entry name" value="Dipeptide-binding Protein, Domain 3"/>
    <property type="match status" value="1"/>
</dbReference>
<comment type="similarity">
    <text evidence="2">Belongs to the bacterial solute-binding protein 5 family.</text>
</comment>
<dbReference type="SUPFAM" id="SSF53850">
    <property type="entry name" value="Periplasmic binding protein-like II"/>
    <property type="match status" value="1"/>
</dbReference>
<dbReference type="RefSeq" id="WP_092481648.1">
    <property type="nucleotide sequence ID" value="NZ_FOYM01000001.1"/>
</dbReference>
<accession>A0A1I6CRS7</accession>
<dbReference type="PANTHER" id="PTHR30290:SF9">
    <property type="entry name" value="OLIGOPEPTIDE-BINDING PROTEIN APPA"/>
    <property type="match status" value="1"/>
</dbReference>
<proteinExistence type="inferred from homology"/>
<dbReference type="PIRSF" id="PIRSF002741">
    <property type="entry name" value="MppA"/>
    <property type="match status" value="1"/>
</dbReference>
<keyword evidence="7" id="KW-1185">Reference proteome</keyword>
<dbReference type="EMBL" id="FOYM01000001">
    <property type="protein sequence ID" value="SFQ95888.1"/>
    <property type="molecule type" value="Genomic_DNA"/>
</dbReference>
<evidence type="ECO:0000256" key="4">
    <source>
        <dbReference type="ARBA" id="ARBA00022729"/>
    </source>
</evidence>
<protein>
    <submittedName>
        <fullName evidence="6">Peptide/nickel transport system substrate-binding protein</fullName>
    </submittedName>
</protein>
<dbReference type="Proteomes" id="UP000199584">
    <property type="component" value="Unassembled WGS sequence"/>
</dbReference>
<dbReference type="Pfam" id="PF00496">
    <property type="entry name" value="SBP_bac_5"/>
    <property type="match status" value="1"/>
</dbReference>
<sequence>MSKPYNMLLIFLLCLVTLAVLGQKKHPLPGDTPAVAPRTTGDRIIVTQEPVVETLDPAMAADTGSARVIANIFEGLVRFKPGSVTVEPCLAESWSVSEDGLVWTFNLRRNVSFHDGTPFDSTAVKFSVERQLTQSHGKKTSYADFVYTPLAKVETAGRHTVKFHLKYPYAPFLHNLAMPMAAPVVSPTAVRKYGRDFGDHPVGTGPFAWVGVKEGGIMLRAHEDYWGHPPTAKEILFLTIPDSEQRVQMLLDGKSDIALDLAFNSTARLRIKGYPVFRATGLDISYLGFYTDRKPFDRPAVRRAVALALNKEAVFNRLWPQEIRPALGPLPPPVPGYNAGLTQAGYAPREAARLLQAAGYEKGFSFTLITYAGARPYSPGGGKALAEALARSLAEQGINMQVRSYPWDKFKKALAERQGDAFLYGWISDNGDPDDFLYTLLATSQIKNGLNITRYQNAELDTLLAAGRNTTDPRTRREIYSRAQEIINRDVPWIVLNHSLHYAATTPRVRGFLLNPDNRPFLHMVTKN</sequence>
<dbReference type="Gene3D" id="3.90.76.10">
    <property type="entry name" value="Dipeptide-binding Protein, Domain 1"/>
    <property type="match status" value="1"/>
</dbReference>
<evidence type="ECO:0000313" key="6">
    <source>
        <dbReference type="EMBL" id="SFQ95888.1"/>
    </source>
</evidence>
<dbReference type="AlphaFoldDB" id="A0A1I6CRS7"/>
<evidence type="ECO:0000256" key="3">
    <source>
        <dbReference type="ARBA" id="ARBA00022448"/>
    </source>
</evidence>
<dbReference type="InterPro" id="IPR000914">
    <property type="entry name" value="SBP_5_dom"/>
</dbReference>
<comment type="subcellular location">
    <subcellularLocation>
        <location evidence="1">Cell membrane</location>
        <topology evidence="1">Lipid-anchor</topology>
    </subcellularLocation>
</comment>
<evidence type="ECO:0000256" key="1">
    <source>
        <dbReference type="ARBA" id="ARBA00004193"/>
    </source>
</evidence>
<dbReference type="Gene3D" id="3.40.190.10">
    <property type="entry name" value="Periplasmic binding protein-like II"/>
    <property type="match status" value="1"/>
</dbReference>
<evidence type="ECO:0000313" key="7">
    <source>
        <dbReference type="Proteomes" id="UP000199584"/>
    </source>
</evidence>
<dbReference type="GO" id="GO:0015833">
    <property type="term" value="P:peptide transport"/>
    <property type="evidence" value="ECO:0007669"/>
    <property type="project" value="TreeGrafter"/>
</dbReference>
<organism evidence="6 7">
    <name type="scientific">Desulfoscipio geothermicus DSM 3669</name>
    <dbReference type="NCBI Taxonomy" id="1121426"/>
    <lineage>
        <taxon>Bacteria</taxon>
        <taxon>Bacillati</taxon>
        <taxon>Bacillota</taxon>
        <taxon>Clostridia</taxon>
        <taxon>Eubacteriales</taxon>
        <taxon>Desulfallaceae</taxon>
        <taxon>Desulfoscipio</taxon>
    </lineage>
</organism>
<gene>
    <name evidence="6" type="ORF">SAMN05660706_101272</name>
</gene>
<evidence type="ECO:0000259" key="5">
    <source>
        <dbReference type="Pfam" id="PF00496"/>
    </source>
</evidence>
<dbReference type="PANTHER" id="PTHR30290">
    <property type="entry name" value="PERIPLASMIC BINDING COMPONENT OF ABC TRANSPORTER"/>
    <property type="match status" value="1"/>
</dbReference>
<name>A0A1I6CRS7_9FIRM</name>
<dbReference type="InterPro" id="IPR023765">
    <property type="entry name" value="SBP_5_CS"/>
</dbReference>
<reference evidence="7" key="1">
    <citation type="submission" date="2016-10" db="EMBL/GenBank/DDBJ databases">
        <authorList>
            <person name="Varghese N."/>
            <person name="Submissions S."/>
        </authorList>
    </citation>
    <scope>NUCLEOTIDE SEQUENCE [LARGE SCALE GENOMIC DNA]</scope>
    <source>
        <strain evidence="7">DSM 3669</strain>
    </source>
</reference>
<feature type="domain" description="Solute-binding protein family 5" evidence="5">
    <location>
        <begin position="85"/>
        <end position="447"/>
    </location>
</feature>
<dbReference type="InterPro" id="IPR039424">
    <property type="entry name" value="SBP_5"/>
</dbReference>
<dbReference type="InterPro" id="IPR030678">
    <property type="entry name" value="Peptide/Ni-bd"/>
</dbReference>
<dbReference type="PROSITE" id="PS01040">
    <property type="entry name" value="SBP_BACTERIAL_5"/>
    <property type="match status" value="1"/>
</dbReference>
<evidence type="ECO:0000256" key="2">
    <source>
        <dbReference type="ARBA" id="ARBA00005695"/>
    </source>
</evidence>
<dbReference type="OrthoDB" id="137511at2"/>
<dbReference type="GO" id="GO:0042597">
    <property type="term" value="C:periplasmic space"/>
    <property type="evidence" value="ECO:0007669"/>
    <property type="project" value="UniProtKB-ARBA"/>
</dbReference>
<dbReference type="STRING" id="39060.SAMN05660706_101272"/>
<keyword evidence="3" id="KW-0813">Transport</keyword>